<dbReference type="SUPFAM" id="SSF47413">
    <property type="entry name" value="lambda repressor-like DNA-binding domains"/>
    <property type="match status" value="1"/>
</dbReference>
<dbReference type="Gene3D" id="1.10.260.40">
    <property type="entry name" value="lambda repressor-like DNA-binding domains"/>
    <property type="match status" value="1"/>
</dbReference>
<dbReference type="Proteomes" id="UP000183653">
    <property type="component" value="Chromosome I"/>
</dbReference>
<proteinExistence type="predicted"/>
<organism evidence="2 3">
    <name type="scientific">Pseudomonas orientalis</name>
    <dbReference type="NCBI Taxonomy" id="76758"/>
    <lineage>
        <taxon>Bacteria</taxon>
        <taxon>Pseudomonadati</taxon>
        <taxon>Pseudomonadota</taxon>
        <taxon>Gammaproteobacteria</taxon>
        <taxon>Pseudomonadales</taxon>
        <taxon>Pseudomonadaceae</taxon>
        <taxon>Pseudomonas</taxon>
    </lineage>
</organism>
<dbReference type="RefSeq" id="WP_231982719.1">
    <property type="nucleotide sequence ID" value="NZ_JYLM01000010.1"/>
</dbReference>
<dbReference type="AlphaFoldDB" id="A0A8B3Y0X8"/>
<name>A0A8B3Y0X8_9PSED</name>
<dbReference type="EMBL" id="LT629782">
    <property type="protein sequence ID" value="SDU21576.1"/>
    <property type="molecule type" value="Genomic_DNA"/>
</dbReference>
<reference evidence="2 3" key="1">
    <citation type="submission" date="2016-10" db="EMBL/GenBank/DDBJ databases">
        <authorList>
            <person name="Varghese N."/>
            <person name="Submissions S."/>
        </authorList>
    </citation>
    <scope>NUCLEOTIDE SEQUENCE [LARGE SCALE GENOMIC DNA]</scope>
    <source>
        <strain evidence="2 3">BS2775</strain>
    </source>
</reference>
<dbReference type="Pfam" id="PF13443">
    <property type="entry name" value="HTH_26"/>
    <property type="match status" value="1"/>
</dbReference>
<dbReference type="PROSITE" id="PS50943">
    <property type="entry name" value="HTH_CROC1"/>
    <property type="match status" value="1"/>
</dbReference>
<dbReference type="InterPro" id="IPR010982">
    <property type="entry name" value="Lambda_DNA-bd_dom_sf"/>
</dbReference>
<dbReference type="GO" id="GO:0003677">
    <property type="term" value="F:DNA binding"/>
    <property type="evidence" value="ECO:0007669"/>
    <property type="project" value="InterPro"/>
</dbReference>
<evidence type="ECO:0000313" key="3">
    <source>
        <dbReference type="Proteomes" id="UP000183653"/>
    </source>
</evidence>
<sequence length="133" mass="14439">MQETAKPYPHKGYISERSAELIRGIGNGIEIARIRRRLKISTICSRAGITRQTYQRLRQGEAGVSLGVLMNVLSAMDLEEGMASIASPELDQVGITMSLAREPGRIRTEGEPDAHLAATARTLDGCATEDDVT</sequence>
<evidence type="ECO:0000259" key="1">
    <source>
        <dbReference type="PROSITE" id="PS50943"/>
    </source>
</evidence>
<dbReference type="InterPro" id="IPR001387">
    <property type="entry name" value="Cro/C1-type_HTH"/>
</dbReference>
<feature type="domain" description="HTH cro/C1-type" evidence="1">
    <location>
        <begin position="29"/>
        <end position="83"/>
    </location>
</feature>
<keyword evidence="3" id="KW-1185">Reference proteome</keyword>
<evidence type="ECO:0000313" key="2">
    <source>
        <dbReference type="EMBL" id="SDU21576.1"/>
    </source>
</evidence>
<accession>A0A8B3Y0X8</accession>
<gene>
    <name evidence="2" type="ORF">SAMN04490197_3898</name>
</gene>
<protein>
    <recommendedName>
        <fullName evidence="1">HTH cro/C1-type domain-containing protein</fullName>
    </recommendedName>
</protein>